<gene>
    <name evidence="1" type="ORF">A3A69_00215</name>
</gene>
<evidence type="ECO:0000313" key="1">
    <source>
        <dbReference type="EMBL" id="OGC49327.1"/>
    </source>
</evidence>
<comment type="caution">
    <text evidence="1">The sequence shown here is derived from an EMBL/GenBank/DDBJ whole genome shotgun (WGS) entry which is preliminary data.</text>
</comment>
<reference evidence="1 2" key="1">
    <citation type="journal article" date="2016" name="Nat. Commun.">
        <title>Thousands of microbial genomes shed light on interconnected biogeochemical processes in an aquifer system.</title>
        <authorList>
            <person name="Anantharaman K."/>
            <person name="Brown C.T."/>
            <person name="Hug L.A."/>
            <person name="Sharon I."/>
            <person name="Castelle C.J."/>
            <person name="Probst A.J."/>
            <person name="Thomas B.C."/>
            <person name="Singh A."/>
            <person name="Wilkins M.J."/>
            <person name="Karaoz U."/>
            <person name="Brodie E.L."/>
            <person name="Williams K.H."/>
            <person name="Hubbard S.S."/>
            <person name="Banfield J.F."/>
        </authorList>
    </citation>
    <scope>NUCLEOTIDE SEQUENCE [LARGE SCALE GENOMIC DNA]</scope>
</reference>
<accession>A0A1F4UWI8</accession>
<sequence>MSDWLVIRIPFDKPNQPEAVEMLADVPLSWKKYLGQVAKKTKKPGRYLAANILYNEGEAFYPNAVTKNYHQTEKESGD</sequence>
<dbReference type="Proteomes" id="UP000177458">
    <property type="component" value="Unassembled WGS sequence"/>
</dbReference>
<proteinExistence type="predicted"/>
<dbReference type="AlphaFoldDB" id="A0A1F4UWI8"/>
<name>A0A1F4UWI8_UNCKA</name>
<dbReference type="EMBL" id="MEVF01000023">
    <property type="protein sequence ID" value="OGC49327.1"/>
    <property type="molecule type" value="Genomic_DNA"/>
</dbReference>
<organism evidence="1 2">
    <name type="scientific">candidate division WWE3 bacterium RIFCSPLOWO2_01_FULL_37_15</name>
    <dbReference type="NCBI Taxonomy" id="1802622"/>
    <lineage>
        <taxon>Bacteria</taxon>
        <taxon>Katanobacteria</taxon>
    </lineage>
</organism>
<evidence type="ECO:0000313" key="2">
    <source>
        <dbReference type="Proteomes" id="UP000177458"/>
    </source>
</evidence>
<protein>
    <submittedName>
        <fullName evidence="1">Uncharacterized protein</fullName>
    </submittedName>
</protein>